<proteinExistence type="predicted"/>
<keyword evidence="3" id="KW-1185">Reference proteome</keyword>
<dbReference type="RefSeq" id="WP_157994121.1">
    <property type="nucleotide sequence ID" value="NZ_AP019400.1"/>
</dbReference>
<dbReference type="EMBL" id="AP019400">
    <property type="protein sequence ID" value="BBI35778.1"/>
    <property type="molecule type" value="Genomic_DNA"/>
</dbReference>
<name>A0A3T1DCU2_9BACL</name>
<organism evidence="2 3">
    <name type="scientific">Cohnella abietis</name>
    <dbReference type="NCBI Taxonomy" id="2507935"/>
    <lineage>
        <taxon>Bacteria</taxon>
        <taxon>Bacillati</taxon>
        <taxon>Bacillota</taxon>
        <taxon>Bacilli</taxon>
        <taxon>Bacillales</taxon>
        <taxon>Paenibacillaceae</taxon>
        <taxon>Cohnella</taxon>
    </lineage>
</organism>
<sequence length="58" mass="6706">MSKPYAGIKPACGNNDSESESIKIEIRSEFRDNRGQWKPFGDWDDDEYFPVPEVLDEP</sequence>
<evidence type="ECO:0000256" key="1">
    <source>
        <dbReference type="SAM" id="MobiDB-lite"/>
    </source>
</evidence>
<feature type="region of interest" description="Disordered" evidence="1">
    <location>
        <begin position="1"/>
        <end position="20"/>
    </location>
</feature>
<protein>
    <submittedName>
        <fullName evidence="2">Uncharacterized protein</fullName>
    </submittedName>
</protein>
<gene>
    <name evidence="2" type="ORF">KCTCHS21_51770</name>
</gene>
<evidence type="ECO:0000313" key="3">
    <source>
        <dbReference type="Proteomes" id="UP000289856"/>
    </source>
</evidence>
<dbReference type="Proteomes" id="UP000289856">
    <property type="component" value="Chromosome"/>
</dbReference>
<dbReference type="AlphaFoldDB" id="A0A3T1DCU2"/>
<dbReference type="KEGG" id="cohn:KCTCHS21_51770"/>
<accession>A0A3T1DCU2</accession>
<evidence type="ECO:0000313" key="2">
    <source>
        <dbReference type="EMBL" id="BBI35778.1"/>
    </source>
</evidence>
<reference evidence="2 3" key="1">
    <citation type="submission" date="2019-01" db="EMBL/GenBank/DDBJ databases">
        <title>Complete genome sequence of Cohnella hallensis HS21 isolated from Korean fir (Abies koreana) rhizospheric soil.</title>
        <authorList>
            <person name="Jiang L."/>
            <person name="Kang S.W."/>
            <person name="Kim S."/>
            <person name="Jung J."/>
            <person name="Kim C.Y."/>
            <person name="Kim D.H."/>
            <person name="Kim S.W."/>
            <person name="Lee J."/>
        </authorList>
    </citation>
    <scope>NUCLEOTIDE SEQUENCE [LARGE SCALE GENOMIC DNA]</scope>
    <source>
        <strain evidence="2 3">HS21</strain>
    </source>
</reference>